<dbReference type="EMBL" id="FXYG01000002">
    <property type="protein sequence ID" value="SMX40125.1"/>
    <property type="molecule type" value="Genomic_DNA"/>
</dbReference>
<accession>A0A238KBE2</accession>
<keyword evidence="3" id="KW-1185">Reference proteome</keyword>
<evidence type="ECO:0008006" key="4">
    <source>
        <dbReference type="Google" id="ProtNLM"/>
    </source>
</evidence>
<dbReference type="RefSeq" id="WP_093963138.1">
    <property type="nucleotide sequence ID" value="NZ_FXYG01000002.1"/>
</dbReference>
<sequence>MTFSDDTLKAYLQGSLGSEESDAIEAAVEDDPELEQRLMDLDPIAPVVREVFRDIPAAAPQVELPPRIPASAGPWRLLGVAAAAAVLAVSLTFWLTRPQPMGWAEQAALYQSLYTPDSIATLEYPPAVVDAQISLAEEKLGRPLNRDSLEGLPGLELKAAQVLSFKGKPLVQIVFADADGNPFALCVIRQGDGAPNAALKQEVLSGLATARWARDGYGYMLLGNRPDNDLTVQLDYLAQTFAG</sequence>
<evidence type="ECO:0000313" key="2">
    <source>
        <dbReference type="EMBL" id="SMX40125.1"/>
    </source>
</evidence>
<evidence type="ECO:0000313" key="3">
    <source>
        <dbReference type="Proteomes" id="UP000202485"/>
    </source>
</evidence>
<keyword evidence="1" id="KW-1133">Transmembrane helix</keyword>
<keyword evidence="1" id="KW-0472">Membrane</keyword>
<keyword evidence="1" id="KW-0812">Transmembrane</keyword>
<dbReference type="Proteomes" id="UP000202485">
    <property type="component" value="Unassembled WGS sequence"/>
</dbReference>
<protein>
    <recommendedName>
        <fullName evidence="4">Transmembrane transcriptional regulator (Anti-sigma factor)</fullName>
    </recommendedName>
</protein>
<name>A0A238KBE2_9RHOB</name>
<feature type="transmembrane region" description="Helical" evidence="1">
    <location>
        <begin position="75"/>
        <end position="95"/>
    </location>
</feature>
<gene>
    <name evidence="2" type="ORF">RUA8715_01583</name>
</gene>
<reference evidence="3" key="1">
    <citation type="submission" date="2017-05" db="EMBL/GenBank/DDBJ databases">
        <authorList>
            <person name="Rodrigo-Torres L."/>
            <person name="Arahal R. D."/>
            <person name="Lucena T."/>
        </authorList>
    </citation>
    <scope>NUCLEOTIDE SEQUENCE [LARGE SCALE GENOMIC DNA]</scope>
    <source>
        <strain evidence="3">CECT 8715</strain>
    </source>
</reference>
<proteinExistence type="predicted"/>
<evidence type="ECO:0000256" key="1">
    <source>
        <dbReference type="SAM" id="Phobius"/>
    </source>
</evidence>
<organism evidence="2 3">
    <name type="scientific">Ruegeria arenilitoris</name>
    <dbReference type="NCBI Taxonomy" id="1173585"/>
    <lineage>
        <taxon>Bacteria</taxon>
        <taxon>Pseudomonadati</taxon>
        <taxon>Pseudomonadota</taxon>
        <taxon>Alphaproteobacteria</taxon>
        <taxon>Rhodobacterales</taxon>
        <taxon>Roseobacteraceae</taxon>
        <taxon>Ruegeria</taxon>
    </lineage>
</organism>
<dbReference type="AlphaFoldDB" id="A0A238KBE2"/>
<dbReference type="OrthoDB" id="7006010at2"/>